<gene>
    <name evidence="12" type="ORF">SAMN05444581_12021</name>
</gene>
<feature type="transmembrane region" description="Helical" evidence="9">
    <location>
        <begin position="314"/>
        <end position="339"/>
    </location>
</feature>
<feature type="region of interest" description="Disordered" evidence="8">
    <location>
        <begin position="1"/>
        <end position="27"/>
    </location>
</feature>
<dbReference type="SMART" id="SM00387">
    <property type="entry name" value="HATPase_c"/>
    <property type="match status" value="1"/>
</dbReference>
<dbReference type="InterPro" id="IPR003660">
    <property type="entry name" value="HAMP_dom"/>
</dbReference>
<protein>
    <recommendedName>
        <fullName evidence="3">histidine kinase</fullName>
        <ecNumber evidence="3">2.7.13.3</ecNumber>
    </recommendedName>
</protein>
<keyword evidence="4" id="KW-0597">Phosphoprotein</keyword>
<keyword evidence="9" id="KW-0472">Membrane</keyword>
<dbReference type="PROSITE" id="PS50885">
    <property type="entry name" value="HAMP"/>
    <property type="match status" value="1"/>
</dbReference>
<dbReference type="CDD" id="cd00082">
    <property type="entry name" value="HisKA"/>
    <property type="match status" value="1"/>
</dbReference>
<keyword evidence="13" id="KW-1185">Reference proteome</keyword>
<keyword evidence="9" id="KW-0812">Transmembrane</keyword>
<feature type="domain" description="HAMP" evidence="11">
    <location>
        <begin position="341"/>
        <end position="393"/>
    </location>
</feature>
<dbReference type="CDD" id="cd06225">
    <property type="entry name" value="HAMP"/>
    <property type="match status" value="1"/>
</dbReference>
<dbReference type="InterPro" id="IPR036890">
    <property type="entry name" value="HATPase_C_sf"/>
</dbReference>
<dbReference type="Gene3D" id="1.10.287.130">
    <property type="match status" value="1"/>
</dbReference>
<sequence length="822" mass="88706">MALTQRLYGKPPERLHSPPENSRLRGRTAQDAALLEQAFGSLMNLFRRRSLFHKYVAAFVGLVAFVLAISSVVDAWITYQDAKTSLLRGQNEKAEAAAQRVEQFMAELERQISWATRASAATLEQRRTDYALILEHTPAIGEISEISSRGKELINVSRQGVKVGGGDDWALTAAFREARPDVAWFGPVAFGPSGPRMQIAMAHAGKEADVTVAEVELKFLSDILNGMQAGPGPSAAFITTIEGKLIADTDTSLLSRDLDLSILPQVAAFRKSAAEVEVGKNLDGQAVLTAVATIPLMNWGLFVEQPLSQALAPVYALLVRLGWLFGLGVMLSIGAGMLLARRMTVPIKAVQAGAARLAAGDFNQEIDVHTGDEIEMLASEFNRMAGQLREFYARLEQKVQDRTRDLAQSVRELKALEEIGRALASSLELKEVLATILLRAVELAKADGGAIYAFDREGRAFHLAGAHGLQPAFVAALREVKLTRLDGLLGEVARHGRAVQIPEIAEAEGFPLKAATLAAGFRSALVVPLVGPDGVLGALLVESREPGRFAASKIGLMQTFAHQSVLAMHNARLFRQVEEKGQLLALASEHKSRFFANMSHELRTPLNAVLGYTELLQDGLYGELPERAKQVLESVQNNGAHLLALINDVLDLSKLEAGELSLSLDDYSMRNVIEQVVSTAYSLARSKGLTISQEISETLPLGRGDERRLTQVLLNIVGNAIKFTDSGGVAIRAGARGENYEILVEDTGPGIAPEDQARIFEAFQQGDNTSTRLKGGTGLGLSISKRFVDMHGGALTVASIPGQGSTFTILVPIRVERQKAAA</sequence>
<evidence type="ECO:0000256" key="2">
    <source>
        <dbReference type="ARBA" id="ARBA00004370"/>
    </source>
</evidence>
<proteinExistence type="predicted"/>
<dbReference type="PANTHER" id="PTHR43047">
    <property type="entry name" value="TWO-COMPONENT HISTIDINE PROTEIN KINASE"/>
    <property type="match status" value="1"/>
</dbReference>
<dbReference type="GO" id="GO:0000155">
    <property type="term" value="F:phosphorelay sensor kinase activity"/>
    <property type="evidence" value="ECO:0007669"/>
    <property type="project" value="InterPro"/>
</dbReference>
<evidence type="ECO:0000256" key="5">
    <source>
        <dbReference type="ARBA" id="ARBA00022679"/>
    </source>
</evidence>
<dbReference type="CDD" id="cd18774">
    <property type="entry name" value="PDC2_HK_sensor"/>
    <property type="match status" value="1"/>
</dbReference>
<dbReference type="SMART" id="SM00065">
    <property type="entry name" value="GAF"/>
    <property type="match status" value="1"/>
</dbReference>
<dbReference type="Gene3D" id="3.30.450.40">
    <property type="match status" value="1"/>
</dbReference>
<evidence type="ECO:0000313" key="13">
    <source>
        <dbReference type="Proteomes" id="UP000198755"/>
    </source>
</evidence>
<name>A0A1I4CAT7_9HYPH</name>
<evidence type="ECO:0000256" key="8">
    <source>
        <dbReference type="SAM" id="MobiDB-lite"/>
    </source>
</evidence>
<evidence type="ECO:0000256" key="4">
    <source>
        <dbReference type="ARBA" id="ARBA00022553"/>
    </source>
</evidence>
<dbReference type="InterPro" id="IPR005467">
    <property type="entry name" value="His_kinase_dom"/>
</dbReference>
<comment type="subcellular location">
    <subcellularLocation>
        <location evidence="2">Membrane</location>
    </subcellularLocation>
</comment>
<dbReference type="SUPFAM" id="SSF158472">
    <property type="entry name" value="HAMP domain-like"/>
    <property type="match status" value="1"/>
</dbReference>
<evidence type="ECO:0000256" key="3">
    <source>
        <dbReference type="ARBA" id="ARBA00012438"/>
    </source>
</evidence>
<keyword evidence="5" id="KW-0808">Transferase</keyword>
<dbReference type="Gene3D" id="1.10.8.500">
    <property type="entry name" value="HAMP domain in histidine kinase"/>
    <property type="match status" value="1"/>
</dbReference>
<keyword evidence="7" id="KW-0902">Two-component regulatory system</keyword>
<feature type="domain" description="Histidine kinase" evidence="10">
    <location>
        <begin position="597"/>
        <end position="815"/>
    </location>
</feature>
<dbReference type="Pfam" id="PF00672">
    <property type="entry name" value="HAMP"/>
    <property type="match status" value="1"/>
</dbReference>
<dbReference type="Gene3D" id="3.30.450.20">
    <property type="entry name" value="PAS domain"/>
    <property type="match status" value="1"/>
</dbReference>
<comment type="catalytic activity">
    <reaction evidence="1">
        <text>ATP + protein L-histidine = ADP + protein N-phospho-L-histidine.</text>
        <dbReference type="EC" id="2.7.13.3"/>
    </reaction>
</comment>
<dbReference type="EMBL" id="FOSN01000020">
    <property type="protein sequence ID" value="SFK78298.1"/>
    <property type="molecule type" value="Genomic_DNA"/>
</dbReference>
<dbReference type="Pfam" id="PF13185">
    <property type="entry name" value="GAF_2"/>
    <property type="match status" value="1"/>
</dbReference>
<evidence type="ECO:0000256" key="1">
    <source>
        <dbReference type="ARBA" id="ARBA00000085"/>
    </source>
</evidence>
<dbReference type="InterPro" id="IPR004358">
    <property type="entry name" value="Sig_transdc_His_kin-like_C"/>
</dbReference>
<dbReference type="STRING" id="1612308.SAMN05444581_12021"/>
<dbReference type="Proteomes" id="UP000198755">
    <property type="component" value="Unassembled WGS sequence"/>
</dbReference>
<dbReference type="Pfam" id="PF02518">
    <property type="entry name" value="HATPase_c"/>
    <property type="match status" value="1"/>
</dbReference>
<keyword evidence="6 12" id="KW-0418">Kinase</keyword>
<accession>A0A1I4CAT7</accession>
<dbReference type="SUPFAM" id="SSF47384">
    <property type="entry name" value="Homodimeric domain of signal transducing histidine kinase"/>
    <property type="match status" value="1"/>
</dbReference>
<dbReference type="PRINTS" id="PR00344">
    <property type="entry name" value="BCTRLSENSOR"/>
</dbReference>
<dbReference type="FunFam" id="1.10.287.130:FF:000001">
    <property type="entry name" value="Two-component sensor histidine kinase"/>
    <property type="match status" value="1"/>
</dbReference>
<evidence type="ECO:0000313" key="12">
    <source>
        <dbReference type="EMBL" id="SFK78298.1"/>
    </source>
</evidence>
<keyword evidence="9" id="KW-1133">Transmembrane helix</keyword>
<dbReference type="SUPFAM" id="SSF55874">
    <property type="entry name" value="ATPase domain of HSP90 chaperone/DNA topoisomerase II/histidine kinase"/>
    <property type="match status" value="1"/>
</dbReference>
<dbReference type="CDD" id="cd16922">
    <property type="entry name" value="HATPase_EvgS-ArcB-TorS-like"/>
    <property type="match status" value="1"/>
</dbReference>
<dbReference type="GO" id="GO:0016020">
    <property type="term" value="C:membrane"/>
    <property type="evidence" value="ECO:0007669"/>
    <property type="project" value="UniProtKB-SubCell"/>
</dbReference>
<dbReference type="RefSeq" id="WP_244532397.1">
    <property type="nucleotide sequence ID" value="NZ_FOSN01000020.1"/>
</dbReference>
<dbReference type="Gene3D" id="3.30.565.10">
    <property type="entry name" value="Histidine kinase-like ATPase, C-terminal domain"/>
    <property type="match status" value="1"/>
</dbReference>
<evidence type="ECO:0000256" key="9">
    <source>
        <dbReference type="SAM" id="Phobius"/>
    </source>
</evidence>
<dbReference type="InterPro" id="IPR036097">
    <property type="entry name" value="HisK_dim/P_sf"/>
</dbReference>
<dbReference type="PROSITE" id="PS50109">
    <property type="entry name" value="HIS_KIN"/>
    <property type="match status" value="1"/>
</dbReference>
<organism evidence="12 13">
    <name type="scientific">Methylocapsa palsarum</name>
    <dbReference type="NCBI Taxonomy" id="1612308"/>
    <lineage>
        <taxon>Bacteria</taxon>
        <taxon>Pseudomonadati</taxon>
        <taxon>Pseudomonadota</taxon>
        <taxon>Alphaproteobacteria</taxon>
        <taxon>Hyphomicrobiales</taxon>
        <taxon>Beijerinckiaceae</taxon>
        <taxon>Methylocapsa</taxon>
    </lineage>
</organism>
<dbReference type="EC" id="2.7.13.3" evidence="3"/>
<feature type="transmembrane region" description="Helical" evidence="9">
    <location>
        <begin position="55"/>
        <end position="79"/>
    </location>
</feature>
<dbReference type="SMART" id="SM00304">
    <property type="entry name" value="HAMP"/>
    <property type="match status" value="1"/>
</dbReference>
<reference evidence="12 13" key="1">
    <citation type="submission" date="2016-10" db="EMBL/GenBank/DDBJ databases">
        <authorList>
            <person name="de Groot N.N."/>
        </authorList>
    </citation>
    <scope>NUCLEOTIDE SEQUENCE [LARGE SCALE GENOMIC DNA]</scope>
    <source>
        <strain evidence="12 13">NE2</strain>
    </source>
</reference>
<dbReference type="SMART" id="SM00388">
    <property type="entry name" value="HisKA"/>
    <property type="match status" value="1"/>
</dbReference>
<evidence type="ECO:0000259" key="11">
    <source>
        <dbReference type="PROSITE" id="PS50885"/>
    </source>
</evidence>
<evidence type="ECO:0000256" key="7">
    <source>
        <dbReference type="ARBA" id="ARBA00023012"/>
    </source>
</evidence>
<dbReference type="FunFam" id="3.30.565.10:FF:000010">
    <property type="entry name" value="Sensor histidine kinase RcsC"/>
    <property type="match status" value="1"/>
</dbReference>
<dbReference type="SUPFAM" id="SSF55781">
    <property type="entry name" value="GAF domain-like"/>
    <property type="match status" value="1"/>
</dbReference>
<dbReference type="PANTHER" id="PTHR43047:SF64">
    <property type="entry name" value="HISTIDINE KINASE CONTAINING CHEY-HOMOLOGOUS RECEIVER DOMAIN AND PAS DOMAIN-RELATED"/>
    <property type="match status" value="1"/>
</dbReference>
<dbReference type="InterPro" id="IPR003018">
    <property type="entry name" value="GAF"/>
</dbReference>
<dbReference type="InterPro" id="IPR003594">
    <property type="entry name" value="HATPase_dom"/>
</dbReference>
<evidence type="ECO:0000259" key="10">
    <source>
        <dbReference type="PROSITE" id="PS50109"/>
    </source>
</evidence>
<dbReference type="AlphaFoldDB" id="A0A1I4CAT7"/>
<dbReference type="InterPro" id="IPR003661">
    <property type="entry name" value="HisK_dim/P_dom"/>
</dbReference>
<dbReference type="InterPro" id="IPR029016">
    <property type="entry name" value="GAF-like_dom_sf"/>
</dbReference>
<dbReference type="Pfam" id="PF00512">
    <property type="entry name" value="HisKA"/>
    <property type="match status" value="1"/>
</dbReference>
<evidence type="ECO:0000256" key="6">
    <source>
        <dbReference type="ARBA" id="ARBA00022777"/>
    </source>
</evidence>